<evidence type="ECO:0000313" key="3">
    <source>
        <dbReference type="Proteomes" id="UP001620597"/>
    </source>
</evidence>
<keyword evidence="3" id="KW-1185">Reference proteome</keyword>
<keyword evidence="1" id="KW-1133">Transmembrane helix</keyword>
<proteinExistence type="predicted"/>
<evidence type="ECO:0000256" key="1">
    <source>
        <dbReference type="SAM" id="Phobius"/>
    </source>
</evidence>
<feature type="transmembrane region" description="Helical" evidence="1">
    <location>
        <begin position="123"/>
        <end position="142"/>
    </location>
</feature>
<feature type="transmembrane region" description="Helical" evidence="1">
    <location>
        <begin position="35"/>
        <end position="58"/>
    </location>
</feature>
<dbReference type="EMBL" id="JBBKTX010000018">
    <property type="protein sequence ID" value="MFK4753666.1"/>
    <property type="molecule type" value="Genomic_DNA"/>
</dbReference>
<evidence type="ECO:0000313" key="2">
    <source>
        <dbReference type="EMBL" id="MFK4753666.1"/>
    </source>
</evidence>
<organism evidence="2 3">
    <name type="scientific">Oceanobacter antarcticus</name>
    <dbReference type="NCBI Taxonomy" id="3133425"/>
    <lineage>
        <taxon>Bacteria</taxon>
        <taxon>Pseudomonadati</taxon>
        <taxon>Pseudomonadota</taxon>
        <taxon>Gammaproteobacteria</taxon>
        <taxon>Oceanospirillales</taxon>
        <taxon>Oceanospirillaceae</taxon>
        <taxon>Oceanobacter</taxon>
    </lineage>
</organism>
<name>A0ABW8NLC9_9GAMM</name>
<dbReference type="RefSeq" id="WP_416206680.1">
    <property type="nucleotide sequence ID" value="NZ_JBBKTX010000018.1"/>
</dbReference>
<dbReference type="Proteomes" id="UP001620597">
    <property type="component" value="Unassembled WGS sequence"/>
</dbReference>
<comment type="caution">
    <text evidence="2">The sequence shown here is derived from an EMBL/GenBank/DDBJ whole genome shotgun (WGS) entry which is preliminary data.</text>
</comment>
<sequence length="215" mass="23671">MMMLVALCLLAAALLSSWQNRPATARQWPGSAAGRFAAGLILVGYGIASLLSSGLTPWLAGDALQQTDLLMQQLSLYAALPMLVCSHLTERLGHNWNRQVWGRIFLGWCVVFELARRSNALDWVLILTLAAGLVTLLLPWLLRQTSTITHNKRRWQNVYFPLAAWLLLCIGQATQSAILPAAQMAGLTLALIALHYAQPLSYQMASHHSQNTVTD</sequence>
<reference evidence="2 3" key="1">
    <citation type="submission" date="2024-03" db="EMBL/GenBank/DDBJ databases">
        <title>High-quality draft genome sequence of Oceanobacter sp. wDCs-4.</title>
        <authorList>
            <person name="Dong C."/>
        </authorList>
    </citation>
    <scope>NUCLEOTIDE SEQUENCE [LARGE SCALE GENOMIC DNA]</scope>
    <source>
        <strain evidence="3">wDCs-4</strain>
    </source>
</reference>
<accession>A0ABW8NLC9</accession>
<feature type="transmembrane region" description="Helical" evidence="1">
    <location>
        <begin position="179"/>
        <end position="197"/>
    </location>
</feature>
<protein>
    <submittedName>
        <fullName evidence="2">Uncharacterized protein</fullName>
    </submittedName>
</protein>
<feature type="transmembrane region" description="Helical" evidence="1">
    <location>
        <begin position="154"/>
        <end position="173"/>
    </location>
</feature>
<gene>
    <name evidence="2" type="ORF">WG929_14715</name>
</gene>
<keyword evidence="1" id="KW-0472">Membrane</keyword>
<keyword evidence="1" id="KW-0812">Transmembrane</keyword>